<comment type="subcellular location">
    <subcellularLocation>
        <location evidence="1">Nucleus</location>
        <location evidence="1">Nuclear pore complex</location>
    </subcellularLocation>
</comment>
<keyword evidence="9" id="KW-0863">Zinc-finger</keyword>
<dbReference type="PANTHER" id="PTHR23198:SF6">
    <property type="entry name" value="NUCLEAR PORE COMPLEX PROTEIN NUP98-NUP96"/>
    <property type="match status" value="1"/>
</dbReference>
<reference evidence="12 13" key="1">
    <citation type="journal article" date="2017" name="Mol. Plant">
        <title>The Genome of Medicinal Plant Macleaya cordata Provides New Insights into Benzylisoquinoline Alkaloids Metabolism.</title>
        <authorList>
            <person name="Liu X."/>
            <person name="Liu Y."/>
            <person name="Huang P."/>
            <person name="Ma Y."/>
            <person name="Qing Z."/>
            <person name="Tang Q."/>
            <person name="Cao H."/>
            <person name="Cheng P."/>
            <person name="Zheng Y."/>
            <person name="Yuan Z."/>
            <person name="Zhou Y."/>
            <person name="Liu J."/>
            <person name="Tang Z."/>
            <person name="Zhuo Y."/>
            <person name="Zhang Y."/>
            <person name="Yu L."/>
            <person name="Huang J."/>
            <person name="Yang P."/>
            <person name="Peng Q."/>
            <person name="Zhang J."/>
            <person name="Jiang W."/>
            <person name="Zhang Z."/>
            <person name="Lin K."/>
            <person name="Ro D.K."/>
            <person name="Chen X."/>
            <person name="Xiong X."/>
            <person name="Shang Y."/>
            <person name="Huang S."/>
            <person name="Zeng J."/>
        </authorList>
    </citation>
    <scope>NUCLEOTIDE SEQUENCE [LARGE SCALE GENOMIC DNA]</scope>
    <source>
        <strain evidence="13">cv. BLH2017</strain>
        <tissue evidence="12">Root</tissue>
    </source>
</reference>
<evidence type="ECO:0000313" key="12">
    <source>
        <dbReference type="EMBL" id="OVA04479.1"/>
    </source>
</evidence>
<evidence type="ECO:0000256" key="4">
    <source>
        <dbReference type="ARBA" id="ARBA00022816"/>
    </source>
</evidence>
<gene>
    <name evidence="12" type="ORF">BVC80_1717g45</name>
</gene>
<comment type="similarity">
    <text evidence="2">Belongs to the nucleoporin GLFG family.</text>
</comment>
<keyword evidence="4" id="KW-0509">mRNA transport</keyword>
<dbReference type="GO" id="GO:0003723">
    <property type="term" value="F:RNA binding"/>
    <property type="evidence" value="ECO:0007669"/>
    <property type="project" value="TreeGrafter"/>
</dbReference>
<dbReference type="InterPro" id="IPR001841">
    <property type="entry name" value="Znf_RING"/>
</dbReference>
<dbReference type="Gene3D" id="3.30.40.10">
    <property type="entry name" value="Zinc/RING finger domain, C3HC4 (zinc finger)"/>
    <property type="match status" value="1"/>
</dbReference>
<comment type="caution">
    <text evidence="12">The sequence shown here is derived from an EMBL/GenBank/DDBJ whole genome shotgun (WGS) entry which is preliminary data.</text>
</comment>
<dbReference type="GO" id="GO:0006405">
    <property type="term" value="P:RNA export from nucleus"/>
    <property type="evidence" value="ECO:0007669"/>
    <property type="project" value="TreeGrafter"/>
</dbReference>
<dbReference type="SUPFAM" id="SSF57850">
    <property type="entry name" value="RING/U-box"/>
    <property type="match status" value="1"/>
</dbReference>
<accession>A0A200Q1Y7</accession>
<dbReference type="STRING" id="56857.A0A200Q1Y7"/>
<dbReference type="GO" id="GO:0008270">
    <property type="term" value="F:zinc ion binding"/>
    <property type="evidence" value="ECO:0007669"/>
    <property type="project" value="UniProtKB-KW"/>
</dbReference>
<dbReference type="PROSITE" id="PS50089">
    <property type="entry name" value="ZF_RING_2"/>
    <property type="match status" value="1"/>
</dbReference>
<dbReference type="Pfam" id="PF13920">
    <property type="entry name" value="zf-C3HC4_3"/>
    <property type="match status" value="1"/>
</dbReference>
<keyword evidence="7" id="KW-0906">Nuclear pore complex</keyword>
<dbReference type="InParanoid" id="A0A200Q1Y7"/>
<evidence type="ECO:0000256" key="5">
    <source>
        <dbReference type="ARBA" id="ARBA00022927"/>
    </source>
</evidence>
<dbReference type="GO" id="GO:0008139">
    <property type="term" value="F:nuclear localization sequence binding"/>
    <property type="evidence" value="ECO:0007669"/>
    <property type="project" value="TreeGrafter"/>
</dbReference>
<keyword evidence="3" id="KW-0813">Transport</keyword>
<evidence type="ECO:0000256" key="8">
    <source>
        <dbReference type="ARBA" id="ARBA00023242"/>
    </source>
</evidence>
<keyword evidence="8" id="KW-0539">Nucleus</keyword>
<feature type="compositionally biased region" description="Basic and acidic residues" evidence="10">
    <location>
        <begin position="407"/>
        <end position="421"/>
    </location>
</feature>
<evidence type="ECO:0000256" key="10">
    <source>
        <dbReference type="SAM" id="MobiDB-lite"/>
    </source>
</evidence>
<feature type="domain" description="RING-type" evidence="11">
    <location>
        <begin position="434"/>
        <end position="473"/>
    </location>
</feature>
<dbReference type="EMBL" id="MVGT01003301">
    <property type="protein sequence ID" value="OVA04479.1"/>
    <property type="molecule type" value="Genomic_DNA"/>
</dbReference>
<dbReference type="GO" id="GO:0051028">
    <property type="term" value="P:mRNA transport"/>
    <property type="evidence" value="ECO:0007669"/>
    <property type="project" value="UniProtKB-KW"/>
</dbReference>
<keyword evidence="5" id="KW-0653">Protein transport</keyword>
<dbReference type="FunFam" id="1.10.10.2360:FF:000001">
    <property type="entry name" value="Nuclear pore complex protein Nup98-Nup96"/>
    <property type="match status" value="2"/>
</dbReference>
<keyword evidence="6" id="KW-0811">Translocation</keyword>
<dbReference type="Proteomes" id="UP000195402">
    <property type="component" value="Unassembled WGS sequence"/>
</dbReference>
<dbReference type="CDD" id="cd16647">
    <property type="entry name" value="mRING-HC-C3HC5_NEU1"/>
    <property type="match status" value="1"/>
</dbReference>
<evidence type="ECO:0000256" key="2">
    <source>
        <dbReference type="ARBA" id="ARBA00008926"/>
    </source>
</evidence>
<dbReference type="OrthoDB" id="3797628at2759"/>
<evidence type="ECO:0000256" key="1">
    <source>
        <dbReference type="ARBA" id="ARBA00004567"/>
    </source>
</evidence>
<keyword evidence="9" id="KW-0479">Metal-binding</keyword>
<dbReference type="InterPro" id="IPR013083">
    <property type="entry name" value="Znf_RING/FYVE/PHD"/>
</dbReference>
<evidence type="ECO:0000256" key="7">
    <source>
        <dbReference type="ARBA" id="ARBA00023132"/>
    </source>
</evidence>
<evidence type="ECO:0000256" key="9">
    <source>
        <dbReference type="PROSITE-ProRule" id="PRU00175"/>
    </source>
</evidence>
<evidence type="ECO:0000256" key="6">
    <source>
        <dbReference type="ARBA" id="ARBA00023010"/>
    </source>
</evidence>
<dbReference type="GO" id="GO:0006606">
    <property type="term" value="P:protein import into nucleus"/>
    <property type="evidence" value="ECO:0007669"/>
    <property type="project" value="TreeGrafter"/>
</dbReference>
<sequence length="997" mass="103345">MLKPKALITTLIHDNVGKSGIGFSLSGPTSTQSSTSFAFGASSTPSVCDGSTSLAKLESLSAMPSYKDRSHEELRWEDYQLGDKGGCSPAGQSAGGIGFNASTPNWNPFGAQATTPDFGSTGFWDSAFVEQHGGSRVKAYTPTAEDDSWLFFDFCRTPSPLEVLSSSFGVQATTATSGSTDFGKQQRVVAYTPTPEVDGGNGTQPAENLQSISAMPFYKDKSHEELRWEDYQLGDKGGPNLAGQSAAWIGFDAPTQHWNPFVAQATTPISGSTGFGQSAFGGQCGGTRARAYTHTAEVDRIPFVDTSLLGVQTTTPTAGSTSFGGQCGGSRAAAYTPTAEVDGCSGIQPAVKLESISAMPFYVVKSHEELRWEDYQLGDQGGLKLVGQSAGGIDVGATTLYRNPLVRRGEATESRSKKGEATESSWQPTKGSNCCICYEMEVDSLLYRCGHICACFKCAKALQRSSRKCPICRAPITDSSSSSSGSSVFGEIKDSTNVTSRGSSVVGPTRSQLSLFGNIFQQTQPTVGSNLLGSVTLLDASSQPGFGASSTPALGSSFSGFGASSTPSISLGSTPSATGFGASFSFPPVSLGSTPPAAGLDALSQPAFGTATSTPALGSSFTGFDASSTPSISLPSTPSSATGFGASFSFPPVSLRSTPPDTGLGASSTPLSAASSVQLHLPWETKVILLTDDFLFFVFPDYPAGATQVTAPTDINGRSVAQPAAGKLGSISAMPVYGDKRHEELRWEDYLLGDYGCTVSGKKAGFEFFGPTCIQSSPFGSTFEQTQPAIGSSLFGSSTPFGASSQPASGKKAGFELFGPTRSQSSPFGSTFGQTQPAIGSGLFGSSTPFGASSQPALGSTMNIAFGQSSTPGCVFSTPSFGFGSTPAFGGSTSAFDWRPSVITSSPFGRQCGGSRVAVYTPTTEVDGGRGGPDPAPKSAGMAKISGAGIRLPLMRWGWKRKLHIRRGWGGNVITFPTLKPPIIYKLQECVACAKMG</sequence>
<name>A0A200Q1Y7_MACCD</name>
<dbReference type="GO" id="GO:0017056">
    <property type="term" value="F:structural constituent of nuclear pore"/>
    <property type="evidence" value="ECO:0007669"/>
    <property type="project" value="TreeGrafter"/>
</dbReference>
<dbReference type="PANTHER" id="PTHR23198">
    <property type="entry name" value="NUCLEOPORIN"/>
    <property type="match status" value="1"/>
</dbReference>
<dbReference type="InterPro" id="IPR037665">
    <property type="entry name" value="Nucleoporin_S59-like"/>
</dbReference>
<feature type="region of interest" description="Disordered" evidence="10">
    <location>
        <begin position="406"/>
        <end position="428"/>
    </location>
</feature>
<protein>
    <submittedName>
        <fullName evidence="12">Zinc finger protein</fullName>
    </submittedName>
</protein>
<proteinExistence type="inferred from homology"/>
<dbReference type="GO" id="GO:0044614">
    <property type="term" value="C:nuclear pore cytoplasmic filaments"/>
    <property type="evidence" value="ECO:0007669"/>
    <property type="project" value="TreeGrafter"/>
</dbReference>
<evidence type="ECO:0000259" key="11">
    <source>
        <dbReference type="PROSITE" id="PS50089"/>
    </source>
</evidence>
<dbReference type="GO" id="GO:0034398">
    <property type="term" value="P:telomere tethering at nuclear periphery"/>
    <property type="evidence" value="ECO:0007669"/>
    <property type="project" value="TreeGrafter"/>
</dbReference>
<evidence type="ECO:0000313" key="13">
    <source>
        <dbReference type="Proteomes" id="UP000195402"/>
    </source>
</evidence>
<evidence type="ECO:0000256" key="3">
    <source>
        <dbReference type="ARBA" id="ARBA00022448"/>
    </source>
</evidence>
<dbReference type="Gene3D" id="1.10.10.2360">
    <property type="match status" value="4"/>
</dbReference>
<dbReference type="AlphaFoldDB" id="A0A200Q1Y7"/>
<keyword evidence="13" id="KW-1185">Reference proteome</keyword>
<keyword evidence="9" id="KW-0862">Zinc</keyword>
<dbReference type="GO" id="GO:0000973">
    <property type="term" value="P:post-transcriptional tethering of RNA polymerase II gene DNA at nuclear periphery"/>
    <property type="evidence" value="ECO:0007669"/>
    <property type="project" value="TreeGrafter"/>
</dbReference>
<organism evidence="12 13">
    <name type="scientific">Macleaya cordata</name>
    <name type="common">Five-seeded plume-poppy</name>
    <name type="synonym">Bocconia cordata</name>
    <dbReference type="NCBI Taxonomy" id="56857"/>
    <lineage>
        <taxon>Eukaryota</taxon>
        <taxon>Viridiplantae</taxon>
        <taxon>Streptophyta</taxon>
        <taxon>Embryophyta</taxon>
        <taxon>Tracheophyta</taxon>
        <taxon>Spermatophyta</taxon>
        <taxon>Magnoliopsida</taxon>
        <taxon>Ranunculales</taxon>
        <taxon>Papaveraceae</taxon>
        <taxon>Papaveroideae</taxon>
        <taxon>Macleaya</taxon>
    </lineage>
</organism>